<feature type="transmembrane region" description="Helical" evidence="7">
    <location>
        <begin position="113"/>
        <end position="137"/>
    </location>
</feature>
<evidence type="ECO:0000256" key="6">
    <source>
        <dbReference type="SAM" id="MobiDB-lite"/>
    </source>
</evidence>
<dbReference type="InterPro" id="IPR036259">
    <property type="entry name" value="MFS_trans_sf"/>
</dbReference>
<evidence type="ECO:0000256" key="3">
    <source>
        <dbReference type="ARBA" id="ARBA00022692"/>
    </source>
</evidence>
<dbReference type="Proteomes" id="UP001620626">
    <property type="component" value="Unassembled WGS sequence"/>
</dbReference>
<keyword evidence="4 7" id="KW-1133">Transmembrane helix</keyword>
<evidence type="ECO:0000313" key="10">
    <source>
        <dbReference type="Proteomes" id="UP001620626"/>
    </source>
</evidence>
<evidence type="ECO:0000259" key="8">
    <source>
        <dbReference type="Pfam" id="PF13439"/>
    </source>
</evidence>
<dbReference type="Pfam" id="PF00083">
    <property type="entry name" value="Sugar_tr"/>
    <property type="match status" value="1"/>
</dbReference>
<dbReference type="GO" id="GO:0016020">
    <property type="term" value="C:membrane"/>
    <property type="evidence" value="ECO:0007669"/>
    <property type="project" value="UniProtKB-SubCell"/>
</dbReference>
<dbReference type="SUPFAM" id="SSF103473">
    <property type="entry name" value="MFS general substrate transporter"/>
    <property type="match status" value="1"/>
</dbReference>
<feature type="compositionally biased region" description="Pro residues" evidence="6">
    <location>
        <begin position="172"/>
        <end position="182"/>
    </location>
</feature>
<keyword evidence="10" id="KW-1185">Reference proteome</keyword>
<accession>A0ABD2I892</accession>
<dbReference type="SUPFAM" id="SSF53756">
    <property type="entry name" value="UDP-Glycosyltransferase/glycogen phosphorylase"/>
    <property type="match status" value="1"/>
</dbReference>
<reference evidence="9 10" key="1">
    <citation type="submission" date="2024-10" db="EMBL/GenBank/DDBJ databases">
        <authorList>
            <person name="Kim D."/>
        </authorList>
    </citation>
    <scope>NUCLEOTIDE SEQUENCE [LARGE SCALE GENOMIC DNA]</scope>
    <source>
        <strain evidence="9">BH-2024</strain>
    </source>
</reference>
<dbReference type="Gene3D" id="1.20.1250.20">
    <property type="entry name" value="MFS general substrate transporter like domains"/>
    <property type="match status" value="1"/>
</dbReference>
<feature type="transmembrane region" description="Helical" evidence="7">
    <location>
        <begin position="88"/>
        <end position="107"/>
    </location>
</feature>
<feature type="compositionally biased region" description="Basic residues" evidence="6">
    <location>
        <begin position="209"/>
        <end position="220"/>
    </location>
</feature>
<feature type="region of interest" description="Disordered" evidence="6">
    <location>
        <begin position="209"/>
        <end position="230"/>
    </location>
</feature>
<comment type="subcellular location">
    <subcellularLocation>
        <location evidence="1">Membrane</location>
        <topology evidence="1">Multi-pass membrane protein</topology>
    </subcellularLocation>
</comment>
<gene>
    <name evidence="9" type="ORF">niasHT_039906</name>
</gene>
<dbReference type="Pfam" id="PF13439">
    <property type="entry name" value="Glyco_transf_4"/>
    <property type="match status" value="1"/>
</dbReference>
<dbReference type="InterPro" id="IPR005829">
    <property type="entry name" value="Sugar_transporter_CS"/>
</dbReference>
<feature type="transmembrane region" description="Helical" evidence="7">
    <location>
        <begin position="56"/>
        <end position="76"/>
    </location>
</feature>
<dbReference type="InterPro" id="IPR028098">
    <property type="entry name" value="Glyco_trans_4-like_N"/>
</dbReference>
<dbReference type="InterPro" id="IPR005828">
    <property type="entry name" value="MFS_sugar_transport-like"/>
</dbReference>
<evidence type="ECO:0000256" key="5">
    <source>
        <dbReference type="ARBA" id="ARBA00023136"/>
    </source>
</evidence>
<dbReference type="InterPro" id="IPR045263">
    <property type="entry name" value="GLUT"/>
</dbReference>
<evidence type="ECO:0000256" key="2">
    <source>
        <dbReference type="ARBA" id="ARBA00022448"/>
    </source>
</evidence>
<keyword evidence="5 7" id="KW-0472">Membrane</keyword>
<dbReference type="EMBL" id="JBICBT010001253">
    <property type="protein sequence ID" value="KAL3076417.1"/>
    <property type="molecule type" value="Genomic_DNA"/>
</dbReference>
<dbReference type="PANTHER" id="PTHR23503:SF8">
    <property type="entry name" value="FACILITATED GLUCOSE TRANSPORTER PROTEIN 1"/>
    <property type="match status" value="1"/>
</dbReference>
<dbReference type="PROSITE" id="PS00217">
    <property type="entry name" value="SUGAR_TRANSPORT_2"/>
    <property type="match status" value="1"/>
</dbReference>
<evidence type="ECO:0000313" key="9">
    <source>
        <dbReference type="EMBL" id="KAL3076417.1"/>
    </source>
</evidence>
<feature type="transmembrane region" description="Helical" evidence="7">
    <location>
        <begin position="24"/>
        <end position="44"/>
    </location>
</feature>
<evidence type="ECO:0000256" key="4">
    <source>
        <dbReference type="ARBA" id="ARBA00022989"/>
    </source>
</evidence>
<dbReference type="Gene3D" id="3.40.50.2000">
    <property type="entry name" value="Glycogen Phosphorylase B"/>
    <property type="match status" value="2"/>
</dbReference>
<comment type="caution">
    <text evidence="9">The sequence shown here is derived from an EMBL/GenBank/DDBJ whole genome shotgun (WGS) entry which is preliminary data.</text>
</comment>
<evidence type="ECO:0000256" key="1">
    <source>
        <dbReference type="ARBA" id="ARBA00004141"/>
    </source>
</evidence>
<keyword evidence="3 7" id="KW-0812">Transmembrane</keyword>
<name>A0ABD2I892_9BILA</name>
<sequence length="662" mass="74324">MAETNKLANGAPPPVKDGRYTKSLIFATLAIVVFGSVFQFGFHIGATNNMTGHQFLVGAVASSFVLGRIIGGVSVGTVADKFGRRKPLLFNNFLAAIAAMLLIFSTVTGTYYFLLYIGHFIIGLTSGLYSGLAPMYLMELSPELYRLQMDNIRQVMREEFERFDGARGIGRPPCPPPPPPPSLLKKQQNPKCSPIRWNTMMQQIRNKPKLNHRSIRKRKVQQQTMPVADPSSLDFSAKMGIFKQKLGEPPAEAHNQRKSSAYSAALLLSLLAISYCNGAGATKSDPPLISDNSFAKAFKPLRIAIIAPLHQSVPPKPGKYSEKSQTLITPKHEFDNDAERVAKIVNELVEGLVARGHQVTLFASPDSNTSAHLITDASYGAFRHKRVVPGIFNHAYRWMFEQVRRRADKFDILHFHTFEHLPHIDDFVAKTVTTLYDQPADGKVTEMNPLAELFPNVPIVVRDELKEQVSAHWKNVIGTINEDGSEDLTAQHEQIYVKLLSQQNKNQWANVQQKVKKADKHKLCKKSVSGQKLKILVVSSPIFDTLPPKKAGGTEIMIYALTESLVKLGHDEMVKRRHAHEYDIVHFHDPSSFIEFRHFLNRAAHTRHMHVDDTVFFGLFSDVPHISISEEQQRLTPIVLDLNWVGSVHNGINPWSKCRRIM</sequence>
<feature type="region of interest" description="Disordered" evidence="6">
    <location>
        <begin position="166"/>
        <end position="189"/>
    </location>
</feature>
<proteinExistence type="predicted"/>
<dbReference type="AlphaFoldDB" id="A0ABD2I892"/>
<organism evidence="9 10">
    <name type="scientific">Heterodera trifolii</name>
    <dbReference type="NCBI Taxonomy" id="157864"/>
    <lineage>
        <taxon>Eukaryota</taxon>
        <taxon>Metazoa</taxon>
        <taxon>Ecdysozoa</taxon>
        <taxon>Nematoda</taxon>
        <taxon>Chromadorea</taxon>
        <taxon>Rhabditida</taxon>
        <taxon>Tylenchina</taxon>
        <taxon>Tylenchomorpha</taxon>
        <taxon>Tylenchoidea</taxon>
        <taxon>Heteroderidae</taxon>
        <taxon>Heteroderinae</taxon>
        <taxon>Heterodera</taxon>
    </lineage>
</organism>
<evidence type="ECO:0000256" key="7">
    <source>
        <dbReference type="SAM" id="Phobius"/>
    </source>
</evidence>
<feature type="domain" description="Glycosyltransferase subfamily 4-like N-terminal" evidence="8">
    <location>
        <begin position="342"/>
        <end position="418"/>
    </location>
</feature>
<protein>
    <recommendedName>
        <fullName evidence="8">Glycosyltransferase subfamily 4-like N-terminal domain-containing protein</fullName>
    </recommendedName>
</protein>
<keyword evidence="2" id="KW-0813">Transport</keyword>
<dbReference type="PANTHER" id="PTHR23503">
    <property type="entry name" value="SOLUTE CARRIER FAMILY 2"/>
    <property type="match status" value="1"/>
</dbReference>